<feature type="domain" description="SpoVT-AbrB" evidence="1">
    <location>
        <begin position="8"/>
        <end position="53"/>
    </location>
</feature>
<dbReference type="SUPFAM" id="SSF89447">
    <property type="entry name" value="AbrB/MazE/MraZ-like"/>
    <property type="match status" value="1"/>
</dbReference>
<dbReference type="NCBIfam" id="TIGR02609">
    <property type="entry name" value="doc_partner"/>
    <property type="match status" value="1"/>
</dbReference>
<proteinExistence type="predicted"/>
<organism evidence="2 3">
    <name type="scientific">Sphingopyxis lindanitolerans</name>
    <dbReference type="NCBI Taxonomy" id="2054227"/>
    <lineage>
        <taxon>Bacteria</taxon>
        <taxon>Pseudomonadati</taxon>
        <taxon>Pseudomonadota</taxon>
        <taxon>Alphaproteobacteria</taxon>
        <taxon>Sphingomonadales</taxon>
        <taxon>Sphingomonadaceae</taxon>
        <taxon>Sphingopyxis</taxon>
    </lineage>
</organism>
<sequence length="75" mass="8270">MNTPLKITKVGNSAAVILPKELLARLGAAQGDMLSVRDTERGIELAPYDADFETQMTAAREVMARRKRALRELAK</sequence>
<dbReference type="GO" id="GO:0003677">
    <property type="term" value="F:DNA binding"/>
    <property type="evidence" value="ECO:0007669"/>
    <property type="project" value="UniProtKB-KW"/>
</dbReference>
<dbReference type="Pfam" id="PF04014">
    <property type="entry name" value="MazE_antitoxin"/>
    <property type="match status" value="1"/>
</dbReference>
<name>A0A2S8B1U2_9SPHN</name>
<accession>A0A2S8B1U2</accession>
<dbReference type="EMBL" id="PHFW01000003">
    <property type="protein sequence ID" value="PQM26229.1"/>
    <property type="molecule type" value="Genomic_DNA"/>
</dbReference>
<keyword evidence="2" id="KW-0238">DNA-binding</keyword>
<evidence type="ECO:0000259" key="1">
    <source>
        <dbReference type="SMART" id="SM00966"/>
    </source>
</evidence>
<dbReference type="Gene3D" id="2.10.260.10">
    <property type="match status" value="1"/>
</dbReference>
<dbReference type="RefSeq" id="WP_105999606.1">
    <property type="nucleotide sequence ID" value="NZ_CM009578.1"/>
</dbReference>
<protein>
    <submittedName>
        <fullName evidence="2">AbrB/MazE/SpoVT family DNA-binding domain-containing protein</fullName>
    </submittedName>
</protein>
<dbReference type="InterPro" id="IPR013432">
    <property type="entry name" value="Doc_partner"/>
</dbReference>
<dbReference type="InterPro" id="IPR037914">
    <property type="entry name" value="SpoVT-AbrB_sf"/>
</dbReference>
<comment type="caution">
    <text evidence="2">The sequence shown here is derived from an EMBL/GenBank/DDBJ whole genome shotgun (WGS) entry which is preliminary data.</text>
</comment>
<dbReference type="Proteomes" id="UP000238954">
    <property type="component" value="Chromosome"/>
</dbReference>
<dbReference type="OrthoDB" id="5459182at2"/>
<gene>
    <name evidence="2" type="ORF">CVO77_14260</name>
</gene>
<dbReference type="AlphaFoldDB" id="A0A2S8B1U2"/>
<keyword evidence="3" id="KW-1185">Reference proteome</keyword>
<dbReference type="InterPro" id="IPR007159">
    <property type="entry name" value="SpoVT-AbrB_dom"/>
</dbReference>
<evidence type="ECO:0000313" key="2">
    <source>
        <dbReference type="EMBL" id="PQM26229.1"/>
    </source>
</evidence>
<dbReference type="SMART" id="SM00966">
    <property type="entry name" value="SpoVT_AbrB"/>
    <property type="match status" value="1"/>
</dbReference>
<reference evidence="3" key="1">
    <citation type="submission" date="2017-11" db="EMBL/GenBank/DDBJ databases">
        <title>The complete genome sequence of Sphingopyxis pomeranensis sp. nov. strain WS5A3p.</title>
        <authorList>
            <person name="Kaminski M.A."/>
        </authorList>
    </citation>
    <scope>NUCLEOTIDE SEQUENCE [LARGE SCALE GENOMIC DNA]</scope>
    <source>
        <strain evidence="3">WS5A3p</strain>
    </source>
</reference>
<evidence type="ECO:0000313" key="3">
    <source>
        <dbReference type="Proteomes" id="UP000238954"/>
    </source>
</evidence>